<dbReference type="PROSITE" id="PS50294">
    <property type="entry name" value="WD_REPEATS_REGION"/>
    <property type="match status" value="4"/>
</dbReference>
<evidence type="ECO:0000256" key="3">
    <source>
        <dbReference type="ARBA" id="ARBA00022664"/>
    </source>
</evidence>
<feature type="repeat" description="WD" evidence="7">
    <location>
        <begin position="385"/>
        <end position="423"/>
    </location>
</feature>
<evidence type="ECO:0000256" key="1">
    <source>
        <dbReference type="ARBA" id="ARBA00004123"/>
    </source>
</evidence>
<dbReference type="SMART" id="SM00320">
    <property type="entry name" value="WD40"/>
    <property type="match status" value="6"/>
</dbReference>
<dbReference type="GeneID" id="582854"/>
<dbReference type="GO" id="GO:0031124">
    <property type="term" value="P:mRNA 3'-end processing"/>
    <property type="evidence" value="ECO:0007669"/>
    <property type="project" value="InterPro"/>
</dbReference>
<dbReference type="AlphaFoldDB" id="A0A7M7NXV4"/>
<evidence type="ECO:0000256" key="2">
    <source>
        <dbReference type="ARBA" id="ARBA00022574"/>
    </source>
</evidence>
<evidence type="ECO:0000256" key="5">
    <source>
        <dbReference type="ARBA" id="ARBA00023242"/>
    </source>
</evidence>
<dbReference type="FunFam" id="2.130.10.10:FF:001234">
    <property type="entry name" value="Predicted protein"/>
    <property type="match status" value="1"/>
</dbReference>
<reference evidence="9" key="2">
    <citation type="submission" date="2021-01" db="UniProtKB">
        <authorList>
            <consortium name="EnsemblMetazoa"/>
        </authorList>
    </citation>
    <scope>IDENTIFICATION</scope>
</reference>
<dbReference type="FunCoup" id="A0A7M7NXV4">
    <property type="interactions" value="2077"/>
</dbReference>
<dbReference type="InterPro" id="IPR038184">
    <property type="entry name" value="CSTF1_dimer_sf"/>
</dbReference>
<dbReference type="InParanoid" id="A0A7M7NXV4"/>
<feature type="repeat" description="WD" evidence="7">
    <location>
        <begin position="162"/>
        <end position="203"/>
    </location>
</feature>
<dbReference type="PANTHER" id="PTHR44133:SF2">
    <property type="entry name" value="CLEAVAGE STIMULATION FACTOR SUBUNIT 1"/>
    <property type="match status" value="1"/>
</dbReference>
<evidence type="ECO:0000313" key="10">
    <source>
        <dbReference type="Proteomes" id="UP000007110"/>
    </source>
</evidence>
<dbReference type="Gene3D" id="1.20.960.50">
    <property type="entry name" value="Cleavage stimulation factor subunit 1, dimerisation domain"/>
    <property type="match status" value="1"/>
</dbReference>
<dbReference type="Proteomes" id="UP000007110">
    <property type="component" value="Unassembled WGS sequence"/>
</dbReference>
<comment type="subcellular location">
    <subcellularLocation>
        <location evidence="1">Nucleus</location>
    </subcellularLocation>
</comment>
<dbReference type="OMA" id="HTEDYVM"/>
<dbReference type="Pfam" id="PF00400">
    <property type="entry name" value="WD40"/>
    <property type="match status" value="5"/>
</dbReference>
<dbReference type="CDD" id="cd00200">
    <property type="entry name" value="WD40"/>
    <property type="match status" value="1"/>
</dbReference>
<keyword evidence="4" id="KW-0677">Repeat</keyword>
<dbReference type="EnsemblMetazoa" id="XM_030987339">
    <property type="protein sequence ID" value="XP_030843199"/>
    <property type="gene ID" value="LOC582854"/>
</dbReference>
<feature type="domain" description="Cleavage stimulation factor subunit 1 dimerisation" evidence="8">
    <location>
        <begin position="7"/>
        <end position="61"/>
    </location>
</feature>
<evidence type="ECO:0000256" key="6">
    <source>
        <dbReference type="ARBA" id="ARBA00029851"/>
    </source>
</evidence>
<protein>
    <recommendedName>
        <fullName evidence="6">Cleavage stimulation factor 50 kDa subunit</fullName>
    </recommendedName>
</protein>
<dbReference type="KEGG" id="spu:582854"/>
<dbReference type="FunFam" id="2.130.10.10:FF:000064">
    <property type="entry name" value="Cleavage stimulation factor subunit 1"/>
    <property type="match status" value="1"/>
</dbReference>
<dbReference type="CTD" id="1477"/>
<feature type="repeat" description="WD" evidence="7">
    <location>
        <begin position="103"/>
        <end position="137"/>
    </location>
</feature>
<dbReference type="Gene3D" id="2.130.10.10">
    <property type="entry name" value="YVTN repeat-like/Quinoprotein amine dehydrogenase"/>
    <property type="match status" value="2"/>
</dbReference>
<organism evidence="9 10">
    <name type="scientific">Strongylocentrotus purpuratus</name>
    <name type="common">Purple sea urchin</name>
    <dbReference type="NCBI Taxonomy" id="7668"/>
    <lineage>
        <taxon>Eukaryota</taxon>
        <taxon>Metazoa</taxon>
        <taxon>Echinodermata</taxon>
        <taxon>Eleutherozoa</taxon>
        <taxon>Echinozoa</taxon>
        <taxon>Echinoidea</taxon>
        <taxon>Euechinoidea</taxon>
        <taxon>Echinacea</taxon>
        <taxon>Camarodonta</taxon>
        <taxon>Echinidea</taxon>
        <taxon>Strongylocentrotidae</taxon>
        <taxon>Strongylocentrotus</taxon>
    </lineage>
</organism>
<name>A0A7M7NXV4_STRPU</name>
<dbReference type="InterPro" id="IPR015943">
    <property type="entry name" value="WD40/YVTN_repeat-like_dom_sf"/>
</dbReference>
<dbReference type="PROSITE" id="PS00678">
    <property type="entry name" value="WD_REPEATS_1"/>
    <property type="match status" value="1"/>
</dbReference>
<dbReference type="InterPro" id="IPR036322">
    <property type="entry name" value="WD40_repeat_dom_sf"/>
</dbReference>
<dbReference type="PANTHER" id="PTHR44133">
    <property type="entry name" value="CLEAVAGE STIMULATION FACTOR SUBUNIT 1"/>
    <property type="match status" value="1"/>
</dbReference>
<sequence length="423" mass="46805">MSLATMTIREKDQMYRLIISQLLHDGYHEVAQQLSKIVCVVPDCPPSDRLQKVVQLGLRAEPDRHAPISISDTVAPATSIDLDFDTEVQSQAPEAAQYETCYVTAHKGPCRVAAWSKDGQLIATGSSDASIKILDVERMLAKSAASAPTTDTVESHPVIRTLYDHVDDITALDFHPSWPILVSGGKDCTVKLFDFSKSTVKKSAKSIQEVSPIRFTTFHPCGDFLLVATEHPTLRLYDVNTAQCFVSCHPNDQHKGMLNMMEYSPLGNMYASCSNDGAIKLWDGVSNRCINTLKDAHGGSPVCSVRFSRNGKYVLSSGKDSLVKLWEIGTSRTLITYTGAGSEHMKTTTQAVFNHTEDYVFFPDEKTLSLCCWDSRNAERNKLLSLGHNNVVSCIIHSPTGPGFVTCSDDFRARFWYHRTDAN</sequence>
<evidence type="ECO:0000256" key="7">
    <source>
        <dbReference type="PROSITE-ProRule" id="PRU00221"/>
    </source>
</evidence>
<accession>A0A7M7NXV4</accession>
<keyword evidence="10" id="KW-1185">Reference proteome</keyword>
<feature type="repeat" description="WD" evidence="7">
    <location>
        <begin position="302"/>
        <end position="336"/>
    </location>
</feature>
<dbReference type="OrthoDB" id="14421at2759"/>
<evidence type="ECO:0000259" key="8">
    <source>
        <dbReference type="Pfam" id="PF16699"/>
    </source>
</evidence>
<dbReference type="InterPro" id="IPR001680">
    <property type="entry name" value="WD40_rpt"/>
</dbReference>
<dbReference type="InterPro" id="IPR019775">
    <property type="entry name" value="WD40_repeat_CS"/>
</dbReference>
<proteinExistence type="predicted"/>
<feature type="repeat" description="WD" evidence="7">
    <location>
        <begin position="251"/>
        <end position="292"/>
    </location>
</feature>
<dbReference type="InterPro" id="IPR044633">
    <property type="entry name" value="CstF1-like"/>
</dbReference>
<dbReference type="PROSITE" id="PS50082">
    <property type="entry name" value="WD_REPEATS_2"/>
    <property type="match status" value="5"/>
</dbReference>
<keyword evidence="3" id="KW-0507">mRNA processing</keyword>
<keyword evidence="5" id="KW-0539">Nucleus</keyword>
<dbReference type="FunFam" id="1.20.960.50:FF:000001">
    <property type="entry name" value="Cleavage stimulation factor subunit 1"/>
    <property type="match status" value="1"/>
</dbReference>
<dbReference type="RefSeq" id="XP_030843199.1">
    <property type="nucleotide sequence ID" value="XM_030987339.1"/>
</dbReference>
<keyword evidence="2 7" id="KW-0853">WD repeat</keyword>
<dbReference type="SUPFAM" id="SSF50978">
    <property type="entry name" value="WD40 repeat-like"/>
    <property type="match status" value="1"/>
</dbReference>
<dbReference type="Pfam" id="PF16699">
    <property type="entry name" value="CSTF1_dimer"/>
    <property type="match status" value="1"/>
</dbReference>
<evidence type="ECO:0000313" key="9">
    <source>
        <dbReference type="EnsemblMetazoa" id="XP_030843199"/>
    </source>
</evidence>
<dbReference type="GO" id="GO:0005848">
    <property type="term" value="C:mRNA cleavage stimulating factor complex"/>
    <property type="evidence" value="ECO:0000318"/>
    <property type="project" value="GO_Central"/>
</dbReference>
<dbReference type="InterPro" id="IPR032028">
    <property type="entry name" value="CSTF1_dimer"/>
</dbReference>
<dbReference type="FunFam" id="2.130.10.10:FF:002475">
    <property type="entry name" value="Predicted protein"/>
    <property type="match status" value="1"/>
</dbReference>
<evidence type="ECO:0000256" key="4">
    <source>
        <dbReference type="ARBA" id="ARBA00022737"/>
    </source>
</evidence>
<reference evidence="10" key="1">
    <citation type="submission" date="2015-02" db="EMBL/GenBank/DDBJ databases">
        <title>Genome sequencing for Strongylocentrotus purpuratus.</title>
        <authorList>
            <person name="Murali S."/>
            <person name="Liu Y."/>
            <person name="Vee V."/>
            <person name="English A."/>
            <person name="Wang M."/>
            <person name="Skinner E."/>
            <person name="Han Y."/>
            <person name="Muzny D.M."/>
            <person name="Worley K.C."/>
            <person name="Gibbs R.A."/>
        </authorList>
    </citation>
    <scope>NUCLEOTIDE SEQUENCE</scope>
</reference>